<keyword evidence="3" id="KW-1185">Reference proteome</keyword>
<keyword evidence="1" id="KW-0732">Signal</keyword>
<feature type="chain" id="PRO_5046906454" description="DUF4019 domain-containing protein" evidence="1">
    <location>
        <begin position="24"/>
        <end position="168"/>
    </location>
</feature>
<name>A0ABU8FRS8_9BACI</name>
<evidence type="ECO:0000256" key="1">
    <source>
        <dbReference type="SAM" id="SignalP"/>
    </source>
</evidence>
<reference evidence="2 3" key="1">
    <citation type="submission" date="2024-01" db="EMBL/GenBank/DDBJ databases">
        <title>Seven novel Bacillus-like species.</title>
        <authorList>
            <person name="Liu G."/>
        </authorList>
    </citation>
    <scope>NUCLEOTIDE SEQUENCE [LARGE SCALE GENOMIC DNA]</scope>
    <source>
        <strain evidence="2 3">FJAT-53711</strain>
    </source>
</reference>
<dbReference type="RefSeq" id="WP_336481059.1">
    <property type="nucleotide sequence ID" value="NZ_JBAWSV010000001.1"/>
</dbReference>
<evidence type="ECO:0000313" key="2">
    <source>
        <dbReference type="EMBL" id="MEI4828693.1"/>
    </source>
</evidence>
<accession>A0ABU8FRS8</accession>
<comment type="caution">
    <text evidence="2">The sequence shown here is derived from an EMBL/GenBank/DDBJ whole genome shotgun (WGS) entry which is preliminary data.</text>
</comment>
<organism evidence="2 3">
    <name type="scientific">Bacillus yunxiaonensis</name>
    <dbReference type="NCBI Taxonomy" id="3127665"/>
    <lineage>
        <taxon>Bacteria</taxon>
        <taxon>Bacillati</taxon>
        <taxon>Bacillota</taxon>
        <taxon>Bacilli</taxon>
        <taxon>Bacillales</taxon>
        <taxon>Bacillaceae</taxon>
        <taxon>Bacillus</taxon>
    </lineage>
</organism>
<feature type="signal peptide" evidence="1">
    <location>
        <begin position="1"/>
        <end position="23"/>
    </location>
</feature>
<protein>
    <recommendedName>
        <fullName evidence="4">DUF4019 domain-containing protein</fullName>
    </recommendedName>
</protein>
<evidence type="ECO:0000313" key="3">
    <source>
        <dbReference type="Proteomes" id="UP001367922"/>
    </source>
</evidence>
<evidence type="ECO:0008006" key="4">
    <source>
        <dbReference type="Google" id="ProtNLM"/>
    </source>
</evidence>
<gene>
    <name evidence="2" type="ORF">WAX78_04415</name>
</gene>
<sequence length="168" mass="19044">MRILFLSFLFPLILLSHTNATFAETESNQLEKQISSFMSGLQAKTPRQAIELWILGVKNRSGAVQFAMLSPSLQQQTQKKFEQSGWVTGQSSPWVDNFRFVKVDKISNTKWRFTIAYDLITSFSKVEKGQKIITVEKNPDPGSTNWFITKITSKYNPSGAFTPAETII</sequence>
<proteinExistence type="predicted"/>
<dbReference type="EMBL" id="JBAWSV010000001">
    <property type="protein sequence ID" value="MEI4828693.1"/>
    <property type="molecule type" value="Genomic_DNA"/>
</dbReference>
<dbReference type="Proteomes" id="UP001367922">
    <property type="component" value="Unassembled WGS sequence"/>
</dbReference>